<organism evidence="6 7">
    <name type="scientific">Hortaea werneckii</name>
    <name type="common">Black yeast</name>
    <name type="synonym">Cladosporium werneckii</name>
    <dbReference type="NCBI Taxonomy" id="91943"/>
    <lineage>
        <taxon>Eukaryota</taxon>
        <taxon>Fungi</taxon>
        <taxon>Dikarya</taxon>
        <taxon>Ascomycota</taxon>
        <taxon>Pezizomycotina</taxon>
        <taxon>Dothideomycetes</taxon>
        <taxon>Dothideomycetidae</taxon>
        <taxon>Mycosphaerellales</taxon>
        <taxon>Teratosphaeriaceae</taxon>
        <taxon>Hortaea</taxon>
    </lineage>
</organism>
<feature type="region of interest" description="Disordered" evidence="3">
    <location>
        <begin position="293"/>
        <end position="327"/>
    </location>
</feature>
<reference evidence="6 7" key="1">
    <citation type="journal article" date="2018" name="BMC Genomics">
        <title>Genomic evidence for intraspecific hybridization in a clonal and extremely halotolerant yeast.</title>
        <authorList>
            <person name="Gostincar C."/>
            <person name="Stajich J.E."/>
            <person name="Zupancic J."/>
            <person name="Zalar P."/>
            <person name="Gunde-Cimerman N."/>
        </authorList>
    </citation>
    <scope>NUCLEOTIDE SEQUENCE [LARGE SCALE GENOMIC DNA]</scope>
    <source>
        <strain evidence="6 7">EXF-6651</strain>
    </source>
</reference>
<accession>A0A3M7BPT1</accession>
<evidence type="ECO:0000256" key="3">
    <source>
        <dbReference type="SAM" id="MobiDB-lite"/>
    </source>
</evidence>
<protein>
    <recommendedName>
        <fullName evidence="5">LysM domain-containing protein</fullName>
    </recommendedName>
</protein>
<feature type="region of interest" description="Disordered" evidence="3">
    <location>
        <begin position="179"/>
        <end position="211"/>
    </location>
</feature>
<gene>
    <name evidence="6" type="ORF">D0866_00331</name>
</gene>
<evidence type="ECO:0000256" key="1">
    <source>
        <dbReference type="ARBA" id="ARBA00022669"/>
    </source>
</evidence>
<evidence type="ECO:0000313" key="6">
    <source>
        <dbReference type="EMBL" id="RMY41842.1"/>
    </source>
</evidence>
<feature type="region of interest" description="Disordered" evidence="3">
    <location>
        <begin position="232"/>
        <end position="259"/>
    </location>
</feature>
<sequence length="654" mass="67430">MSLHGLAYTVLLAVPALAVPRPNSPRSLSARQVTETTTLPGITQTSTETAYTRPTCTKTVFYSPNDTCDDIATPFQFQLGIADGCLSANSQHCKDVLSIYRICLSPADDVPALSSGSSTSDSVYATMTPSPNASVVLNLETRTSWTTTTTQTTVYYMVGEGTSTSLQSVVVDYTSTQEPIPTTTSSLLTSSAEDATPAATSSSLASSTEDVTSVATSSSLASSTEDVTSMATSSSLASSTEDATSTATSSSLVSSTGEATSTVTSSSLASSTEEALPAATSSTLASSTLSLTSTSAEPTVSTAPTVSSESLVPTTTSSPVSTVTPSSVTDALTQRASTCGTAQPHAATQAGIVSDCTQWYVAQSGDYCYSVAERFGISVDTFMGWNPAVDPPACPNMLAGFAYCVATCDNPQVSSVASTLTPASTASASSPTATGNGLDTYTTFTGNGTVGAGWPEMSEWVDFDYMFTANRANMQASCAVWNVPNDSDEEIADLKTAILDLASSTGVDARFILAIVMQESTGCVRVITTQYSHFNPGLMQSHNGTGSCNTNMAAIGLPGVESEGSVQTPCPYSEIHQMIEDGTAGTSSGDGLQQILAAQTTTDVSRFYRAARTYNGGSVDPSGDLGRGCCTLCYASDVANRLTGWVDAPHTCNL</sequence>
<keyword evidence="2" id="KW-0843">Virulence</keyword>
<dbReference type="PANTHER" id="PTHR34997:SF1">
    <property type="entry name" value="PEPTIDOGLYCAN-BINDING LYSIN DOMAIN"/>
    <property type="match status" value="1"/>
</dbReference>
<dbReference type="PANTHER" id="PTHR34997">
    <property type="entry name" value="AM15"/>
    <property type="match status" value="1"/>
</dbReference>
<dbReference type="PROSITE" id="PS51782">
    <property type="entry name" value="LYSM"/>
    <property type="match status" value="1"/>
</dbReference>
<dbReference type="InterPro" id="IPR018392">
    <property type="entry name" value="LysM"/>
</dbReference>
<dbReference type="InterPro" id="IPR052210">
    <property type="entry name" value="LysM1-like"/>
</dbReference>
<evidence type="ECO:0000259" key="5">
    <source>
        <dbReference type="PROSITE" id="PS51782"/>
    </source>
</evidence>
<evidence type="ECO:0000256" key="2">
    <source>
        <dbReference type="ARBA" id="ARBA00023026"/>
    </source>
</evidence>
<proteinExistence type="predicted"/>
<dbReference type="SUPFAM" id="SSF54106">
    <property type="entry name" value="LysM domain"/>
    <property type="match status" value="1"/>
</dbReference>
<dbReference type="Pfam" id="PF01476">
    <property type="entry name" value="LysM"/>
    <property type="match status" value="1"/>
</dbReference>
<feature type="domain" description="LysM" evidence="5">
    <location>
        <begin position="358"/>
        <end position="405"/>
    </location>
</feature>
<evidence type="ECO:0000313" key="7">
    <source>
        <dbReference type="Proteomes" id="UP000276864"/>
    </source>
</evidence>
<name>A0A3M7BPT1_HORWE</name>
<keyword evidence="4" id="KW-0732">Signal</keyword>
<dbReference type="InterPro" id="IPR036779">
    <property type="entry name" value="LysM_dom_sf"/>
</dbReference>
<dbReference type="AlphaFoldDB" id="A0A3M7BPT1"/>
<dbReference type="CDD" id="cd00118">
    <property type="entry name" value="LysM"/>
    <property type="match status" value="1"/>
</dbReference>
<feature type="signal peptide" evidence="4">
    <location>
        <begin position="1"/>
        <end position="18"/>
    </location>
</feature>
<keyword evidence="1" id="KW-0147">Chitin-binding</keyword>
<feature type="chain" id="PRO_5018304171" description="LysM domain-containing protein" evidence="4">
    <location>
        <begin position="19"/>
        <end position="654"/>
    </location>
</feature>
<dbReference type="EMBL" id="QWIM01000015">
    <property type="protein sequence ID" value="RMY41842.1"/>
    <property type="molecule type" value="Genomic_DNA"/>
</dbReference>
<dbReference type="GO" id="GO:0008061">
    <property type="term" value="F:chitin binding"/>
    <property type="evidence" value="ECO:0007669"/>
    <property type="project" value="UniProtKB-KW"/>
</dbReference>
<feature type="compositionally biased region" description="Low complexity" evidence="3">
    <location>
        <begin position="182"/>
        <end position="211"/>
    </location>
</feature>
<dbReference type="VEuPathDB" id="FungiDB:BTJ68_06693"/>
<feature type="compositionally biased region" description="Low complexity" evidence="3">
    <location>
        <begin position="304"/>
        <end position="327"/>
    </location>
</feature>
<dbReference type="Proteomes" id="UP000276864">
    <property type="component" value="Unassembled WGS sequence"/>
</dbReference>
<dbReference type="Gene3D" id="3.10.350.10">
    <property type="entry name" value="LysM domain"/>
    <property type="match status" value="1"/>
</dbReference>
<comment type="caution">
    <text evidence="6">The sequence shown here is derived from an EMBL/GenBank/DDBJ whole genome shotgun (WGS) entry which is preliminary data.</text>
</comment>
<evidence type="ECO:0000256" key="4">
    <source>
        <dbReference type="SAM" id="SignalP"/>
    </source>
</evidence>